<dbReference type="PANTHER" id="PTHR40460">
    <property type="entry name" value="CHROMOSOME 1, WHOLE GENOME SHOTGUN SEQUENCE"/>
    <property type="match status" value="1"/>
</dbReference>
<evidence type="ECO:0000313" key="3">
    <source>
        <dbReference type="Proteomes" id="UP000245946"/>
    </source>
</evidence>
<gene>
    <name evidence="2" type="ORF">FA09DRAFT_340629</name>
</gene>
<proteinExistence type="predicted"/>
<feature type="compositionally biased region" description="Basic and acidic residues" evidence="1">
    <location>
        <begin position="92"/>
        <end position="101"/>
    </location>
</feature>
<accession>A0A316Z756</accession>
<dbReference type="Proteomes" id="UP000245946">
    <property type="component" value="Unassembled WGS sequence"/>
</dbReference>
<dbReference type="InterPro" id="IPR036629">
    <property type="entry name" value="YjbJ_sf"/>
</dbReference>
<protein>
    <recommendedName>
        <fullName evidence="4">CsbD-like domain-containing protein</fullName>
    </recommendedName>
</protein>
<dbReference type="EMBL" id="KZ819301">
    <property type="protein sequence ID" value="PWN96065.1"/>
    <property type="molecule type" value="Genomic_DNA"/>
</dbReference>
<dbReference type="GeneID" id="37271883"/>
<feature type="region of interest" description="Disordered" evidence="1">
    <location>
        <begin position="22"/>
        <end position="53"/>
    </location>
</feature>
<keyword evidence="3" id="KW-1185">Reference proteome</keyword>
<reference evidence="2 3" key="1">
    <citation type="journal article" date="2018" name="Mol. Biol. Evol.">
        <title>Broad Genomic Sampling Reveals a Smut Pathogenic Ancestry of the Fungal Clade Ustilaginomycotina.</title>
        <authorList>
            <person name="Kijpornyongpan T."/>
            <person name="Mondo S.J."/>
            <person name="Barry K."/>
            <person name="Sandor L."/>
            <person name="Lee J."/>
            <person name="Lipzen A."/>
            <person name="Pangilinan J."/>
            <person name="LaButti K."/>
            <person name="Hainaut M."/>
            <person name="Henrissat B."/>
            <person name="Grigoriev I.V."/>
            <person name="Spatafora J.W."/>
            <person name="Aime M.C."/>
        </authorList>
    </citation>
    <scope>NUCLEOTIDE SEQUENCE [LARGE SCALE GENOMIC DNA]</scope>
    <source>
        <strain evidence="2 3">MCA 4186</strain>
    </source>
</reference>
<organism evidence="2 3">
    <name type="scientific">Tilletiopsis washingtonensis</name>
    <dbReference type="NCBI Taxonomy" id="58919"/>
    <lineage>
        <taxon>Eukaryota</taxon>
        <taxon>Fungi</taxon>
        <taxon>Dikarya</taxon>
        <taxon>Basidiomycota</taxon>
        <taxon>Ustilaginomycotina</taxon>
        <taxon>Exobasidiomycetes</taxon>
        <taxon>Entylomatales</taxon>
        <taxon>Entylomatales incertae sedis</taxon>
        <taxon>Tilletiopsis</taxon>
    </lineage>
</organism>
<dbReference type="SUPFAM" id="SSF69047">
    <property type="entry name" value="Hypothetical protein YjbJ"/>
    <property type="match status" value="1"/>
</dbReference>
<evidence type="ECO:0000256" key="1">
    <source>
        <dbReference type="SAM" id="MobiDB-lite"/>
    </source>
</evidence>
<dbReference type="STRING" id="58919.A0A316Z756"/>
<dbReference type="RefSeq" id="XP_025596344.1">
    <property type="nucleotide sequence ID" value="XM_025744339.1"/>
</dbReference>
<dbReference type="AlphaFoldDB" id="A0A316Z756"/>
<sequence length="101" mass="10285">MSNEPSQLNGNIKSTIGTLEEQVGNLTGSKEWQASGKQRHAEGEGEAKAAQAKAYAEGAIDQLGGYKDSIVGAVTGDKTKQAAGNARNEAGAAKKDANAPA</sequence>
<dbReference type="OrthoDB" id="9999611at2759"/>
<evidence type="ECO:0008006" key="4">
    <source>
        <dbReference type="Google" id="ProtNLM"/>
    </source>
</evidence>
<dbReference type="PANTHER" id="PTHR40460:SF1">
    <property type="entry name" value="CSBD-LIKE DOMAIN-CONTAINING PROTEIN"/>
    <property type="match status" value="1"/>
</dbReference>
<name>A0A316Z756_9BASI</name>
<feature type="compositionally biased region" description="Polar residues" evidence="1">
    <location>
        <begin position="24"/>
        <end position="36"/>
    </location>
</feature>
<feature type="region of interest" description="Disordered" evidence="1">
    <location>
        <begin position="79"/>
        <end position="101"/>
    </location>
</feature>
<evidence type="ECO:0000313" key="2">
    <source>
        <dbReference type="EMBL" id="PWN96065.1"/>
    </source>
</evidence>
<feature type="compositionally biased region" description="Low complexity" evidence="1">
    <location>
        <begin position="82"/>
        <end position="91"/>
    </location>
</feature>